<dbReference type="AlphaFoldDB" id="A0A0C3S711"/>
<dbReference type="SUPFAM" id="SSF82171">
    <property type="entry name" value="DPP6 N-terminal domain-like"/>
    <property type="match status" value="1"/>
</dbReference>
<name>A0A0C3S711_PHLG1</name>
<dbReference type="InterPro" id="IPR001375">
    <property type="entry name" value="Peptidase_S9_cat"/>
</dbReference>
<dbReference type="OrthoDB" id="43744at2759"/>
<dbReference type="InterPro" id="IPR050585">
    <property type="entry name" value="Xaa-Pro_dipeptidyl-ppase/CocE"/>
</dbReference>
<dbReference type="HOGENOM" id="CLU_012236_1_0_1"/>
<dbReference type="Pfam" id="PF00326">
    <property type="entry name" value="Peptidase_S9"/>
    <property type="match status" value="1"/>
</dbReference>
<reference evidence="2 3" key="1">
    <citation type="journal article" date="2014" name="PLoS Genet.">
        <title>Analysis of the Phlebiopsis gigantea genome, transcriptome and secretome provides insight into its pioneer colonization strategies of wood.</title>
        <authorList>
            <person name="Hori C."/>
            <person name="Ishida T."/>
            <person name="Igarashi K."/>
            <person name="Samejima M."/>
            <person name="Suzuki H."/>
            <person name="Master E."/>
            <person name="Ferreira P."/>
            <person name="Ruiz-Duenas F.J."/>
            <person name="Held B."/>
            <person name="Canessa P."/>
            <person name="Larrondo L.F."/>
            <person name="Schmoll M."/>
            <person name="Druzhinina I.S."/>
            <person name="Kubicek C.P."/>
            <person name="Gaskell J.A."/>
            <person name="Kersten P."/>
            <person name="St John F."/>
            <person name="Glasner J."/>
            <person name="Sabat G."/>
            <person name="Splinter BonDurant S."/>
            <person name="Syed K."/>
            <person name="Yadav J."/>
            <person name="Mgbeahuruike A.C."/>
            <person name="Kovalchuk A."/>
            <person name="Asiegbu F.O."/>
            <person name="Lackner G."/>
            <person name="Hoffmeister D."/>
            <person name="Rencoret J."/>
            <person name="Gutierrez A."/>
            <person name="Sun H."/>
            <person name="Lindquist E."/>
            <person name="Barry K."/>
            <person name="Riley R."/>
            <person name="Grigoriev I.V."/>
            <person name="Henrissat B."/>
            <person name="Kues U."/>
            <person name="Berka R.M."/>
            <person name="Martinez A.T."/>
            <person name="Covert S.F."/>
            <person name="Blanchette R.A."/>
            <person name="Cullen D."/>
        </authorList>
    </citation>
    <scope>NUCLEOTIDE SEQUENCE [LARGE SCALE GENOMIC DNA]</scope>
    <source>
        <strain evidence="2 3">11061_1 CR5-6</strain>
    </source>
</reference>
<dbReference type="InterPro" id="IPR029058">
    <property type="entry name" value="AB_hydrolase_fold"/>
</dbReference>
<evidence type="ECO:0000259" key="1">
    <source>
        <dbReference type="Pfam" id="PF00326"/>
    </source>
</evidence>
<evidence type="ECO:0000313" key="2">
    <source>
        <dbReference type="EMBL" id="KIP04425.1"/>
    </source>
</evidence>
<gene>
    <name evidence="2" type="ORF">PHLGIDRAFT_93514</name>
</gene>
<dbReference type="EMBL" id="KN840575">
    <property type="protein sequence ID" value="KIP04425.1"/>
    <property type="molecule type" value="Genomic_DNA"/>
</dbReference>
<evidence type="ECO:0000313" key="3">
    <source>
        <dbReference type="Proteomes" id="UP000053257"/>
    </source>
</evidence>
<accession>A0A0C3S711</accession>
<organism evidence="2 3">
    <name type="scientific">Phlebiopsis gigantea (strain 11061_1 CR5-6)</name>
    <name type="common">White-rot fungus</name>
    <name type="synonym">Peniophora gigantea</name>
    <dbReference type="NCBI Taxonomy" id="745531"/>
    <lineage>
        <taxon>Eukaryota</taxon>
        <taxon>Fungi</taxon>
        <taxon>Dikarya</taxon>
        <taxon>Basidiomycota</taxon>
        <taxon>Agaricomycotina</taxon>
        <taxon>Agaricomycetes</taxon>
        <taxon>Polyporales</taxon>
        <taxon>Phanerochaetaceae</taxon>
        <taxon>Phlebiopsis</taxon>
    </lineage>
</organism>
<dbReference type="Gene3D" id="2.120.10.30">
    <property type="entry name" value="TolB, C-terminal domain"/>
    <property type="match status" value="1"/>
</dbReference>
<proteinExistence type="predicted"/>
<dbReference type="PANTHER" id="PTHR43056">
    <property type="entry name" value="PEPTIDASE S9 PROLYL OLIGOPEPTIDASE"/>
    <property type="match status" value="1"/>
</dbReference>
<dbReference type="Proteomes" id="UP000053257">
    <property type="component" value="Unassembled WGS sequence"/>
</dbReference>
<sequence length="620" mass="67457">MAPKVAPYGTWDSPITSAVLVDNAAPVDSIFVDPVTSTVYHIENRPTEGGRNVIVKTEHGTDVAGKEFNCRTGVIEYGGAAATAYAGVVLFSNFSDNRVYSVKDGEASPTAVTPASDVLRYANFAVHPKYPYFVVAVQEDHTKPDPADVVTNLCVINTTNETVQILVSGADFYSTPVFTPDGSHIAWQQWKHPDMPWDGSEIYVASVTIDQGKLVLGDKQHVAGKWKEISAQYPVWASDDTLLFTSDVSGYQNPWAYNISSNTAAAVLEQPVPEDFSLPGWQLGWSYGAPLDKEGKLSLYTAMRGGRSVLYVVSLHSRTLEEIECPYVSIEHIHAVTDEAVVFLGAKADAPANPQSFSLSLSEKGQDMHVIFYPPTNPDYAAPDGEKPPCIVNVHGGPTHAATQAFDLQTQFFTSRGWAWLDVNYSGSSNYGREYMSRLNANWGVADVRDCALSVSILAQQQGLIDSQRAAIRGRSSGGFTVLATLCAYPDAFAAGASLFGISDLKKLDEFTHKFESRYCETLLGGTYKQVPDVYDGRSPVNNAEKIKSPLLVLQGSIDAVVPPEQAEIIVKTIQKNGGHVEYVVFEGEGHGWRKAENIKAALEKELAFYEGVFGLKKIA</sequence>
<dbReference type="GO" id="GO:0008236">
    <property type="term" value="F:serine-type peptidase activity"/>
    <property type="evidence" value="ECO:0007669"/>
    <property type="project" value="InterPro"/>
</dbReference>
<dbReference type="GO" id="GO:0006508">
    <property type="term" value="P:proteolysis"/>
    <property type="evidence" value="ECO:0007669"/>
    <property type="project" value="InterPro"/>
</dbReference>
<dbReference type="InterPro" id="IPR011042">
    <property type="entry name" value="6-blade_b-propeller_TolB-like"/>
</dbReference>
<dbReference type="SUPFAM" id="SSF53474">
    <property type="entry name" value="alpha/beta-Hydrolases"/>
    <property type="match status" value="1"/>
</dbReference>
<dbReference type="Gene3D" id="3.40.50.1820">
    <property type="entry name" value="alpha/beta hydrolase"/>
    <property type="match status" value="1"/>
</dbReference>
<protein>
    <recommendedName>
        <fullName evidence="1">Peptidase S9 prolyl oligopeptidase catalytic domain-containing protein</fullName>
    </recommendedName>
</protein>
<feature type="domain" description="Peptidase S9 prolyl oligopeptidase catalytic" evidence="1">
    <location>
        <begin position="405"/>
        <end position="615"/>
    </location>
</feature>
<dbReference type="PANTHER" id="PTHR43056:SF5">
    <property type="entry name" value="PEPTIDASE S9 PROLYL OLIGOPEPTIDASE CATALYTIC DOMAIN-CONTAINING PROTEIN"/>
    <property type="match status" value="1"/>
</dbReference>
<keyword evidence="3" id="KW-1185">Reference proteome</keyword>
<dbReference type="STRING" id="745531.A0A0C3S711"/>